<dbReference type="Proteomes" id="UP000095300">
    <property type="component" value="Unassembled WGS sequence"/>
</dbReference>
<dbReference type="OrthoDB" id="8067088at2759"/>
<comment type="subcellular location">
    <subcellularLocation>
        <location evidence="1">Cell membrane</location>
        <topology evidence="1">Multi-pass membrane protein</topology>
    </subcellularLocation>
</comment>
<evidence type="ECO:0000256" key="2">
    <source>
        <dbReference type="ARBA" id="ARBA00022475"/>
    </source>
</evidence>
<keyword evidence="4 8" id="KW-1133">Transmembrane helix</keyword>
<feature type="transmembrane region" description="Helical" evidence="8">
    <location>
        <begin position="457"/>
        <end position="486"/>
    </location>
</feature>
<keyword evidence="3 8" id="KW-0812">Transmembrane</keyword>
<evidence type="ECO:0000313" key="10">
    <source>
        <dbReference type="EnsemblMetazoa" id="SCAU013502-PA"/>
    </source>
</evidence>
<evidence type="ECO:0000256" key="7">
    <source>
        <dbReference type="ARBA" id="ARBA00023180"/>
    </source>
</evidence>
<dbReference type="PANTHER" id="PTHR42643">
    <property type="entry name" value="IONOTROPIC RECEPTOR 20A-RELATED"/>
    <property type="match status" value="1"/>
</dbReference>
<feature type="transmembrane region" description="Helical" evidence="8">
    <location>
        <begin position="57"/>
        <end position="74"/>
    </location>
</feature>
<reference evidence="10" key="1">
    <citation type="submission" date="2020-05" db="UniProtKB">
        <authorList>
            <consortium name="EnsemblMetazoa"/>
        </authorList>
    </citation>
    <scope>IDENTIFICATION</scope>
    <source>
        <strain evidence="10">USDA</strain>
    </source>
</reference>
<dbReference type="AlphaFoldDB" id="A0A1I8Q3D3"/>
<dbReference type="InterPro" id="IPR052192">
    <property type="entry name" value="Insect_Ionotropic_Sensory_Rcpt"/>
</dbReference>
<evidence type="ECO:0000256" key="5">
    <source>
        <dbReference type="ARBA" id="ARBA00023136"/>
    </source>
</evidence>
<dbReference type="PANTHER" id="PTHR42643:SF37">
    <property type="entry name" value="IONOTROPIC RECEPTOR 11A-RELATED"/>
    <property type="match status" value="1"/>
</dbReference>
<feature type="transmembrane region" description="Helical" evidence="8">
    <location>
        <begin position="222"/>
        <end position="242"/>
    </location>
</feature>
<dbReference type="VEuPathDB" id="VectorBase:SCAU013502"/>
<evidence type="ECO:0000256" key="3">
    <source>
        <dbReference type="ARBA" id="ARBA00022692"/>
    </source>
</evidence>
<keyword evidence="7" id="KW-0325">Glycoprotein</keyword>
<evidence type="ECO:0000256" key="1">
    <source>
        <dbReference type="ARBA" id="ARBA00004651"/>
    </source>
</evidence>
<dbReference type="Gene3D" id="1.10.287.70">
    <property type="match status" value="1"/>
</dbReference>
<evidence type="ECO:0000259" key="9">
    <source>
        <dbReference type="Pfam" id="PF24061"/>
    </source>
</evidence>
<keyword evidence="11" id="KW-1185">Reference proteome</keyword>
<dbReference type="Pfam" id="PF24061">
    <property type="entry name" value="LBD_receptor"/>
    <property type="match status" value="1"/>
</dbReference>
<feature type="domain" description="Putative ionotropic receptor ligand binding" evidence="9">
    <location>
        <begin position="36"/>
        <end position="125"/>
    </location>
</feature>
<keyword evidence="2" id="KW-1003">Cell membrane</keyword>
<name>A0A1I8Q3D3_STOCA</name>
<accession>A0A1I8Q3D3</accession>
<sequence length="505" mass="58046">MLDAISPYGCWIVWRPMVDLKVAYWIPCIVMQGIQYGYFLLVYTGIQDVGLAVLKEIFHRLFDIYVINVSVLLLKDDRPILYTYYPFNVNECHSWEPQYLASFHNIENESNFTLDTKLFPNKVANMQGCNLTIITWDYMPCLGLNSESEANASKKDGFEGLLLKFLIVEQQGNISILCFMYSKDRADAMLASKSYISQRIVLAIPHGRLMVPFEPLIKPFRCITWLCFSLSFALAIWVIYSIRFLDKAELTTLVYGHDNRTPFLNLLQTLAGGAIYGHIPKRNFARYILMMWLLYTLVLRTAYSGELFRILQHSHVRYTVTSLGQAVESNYTVYTFFSVVGVLKSLYPELKIRLVDEHNPLPNILEKLSDPNNGEKIALGISEYAIRWYNQKNHPRRIKMLAQPLVTAPVVFFMPRHSYLAHPTGKWIADVLQSGLMKRMESSVLYMTSRSSQSRGAAAALSFYLLSGVFFVYFLVLVFCSLIFLLELNSSRSAKIRNLLNFLNV</sequence>
<gene>
    <name evidence="10" type="primary">106085019</name>
</gene>
<evidence type="ECO:0000313" key="11">
    <source>
        <dbReference type="Proteomes" id="UP000095300"/>
    </source>
</evidence>
<dbReference type="InterPro" id="IPR056198">
    <property type="entry name" value="LBD_receptor"/>
</dbReference>
<dbReference type="SUPFAM" id="SSF53850">
    <property type="entry name" value="Periplasmic binding protein-like II"/>
    <property type="match status" value="1"/>
</dbReference>
<feature type="transmembrane region" description="Helical" evidence="8">
    <location>
        <begin position="291"/>
        <end position="311"/>
    </location>
</feature>
<evidence type="ECO:0000256" key="4">
    <source>
        <dbReference type="ARBA" id="ARBA00022989"/>
    </source>
</evidence>
<proteinExistence type="predicted"/>
<dbReference type="KEGG" id="scac:106085019"/>
<protein>
    <recommendedName>
        <fullName evidence="9">Putative ionotropic receptor ligand binding domain-containing protein</fullName>
    </recommendedName>
</protein>
<dbReference type="GO" id="GO:0005886">
    <property type="term" value="C:plasma membrane"/>
    <property type="evidence" value="ECO:0007669"/>
    <property type="project" value="UniProtKB-SubCell"/>
</dbReference>
<keyword evidence="5 8" id="KW-0472">Membrane</keyword>
<evidence type="ECO:0000256" key="8">
    <source>
        <dbReference type="SAM" id="Phobius"/>
    </source>
</evidence>
<feature type="transmembrane region" description="Helical" evidence="8">
    <location>
        <begin position="22"/>
        <end position="45"/>
    </location>
</feature>
<organism evidence="10 11">
    <name type="scientific">Stomoxys calcitrans</name>
    <name type="common">Stable fly</name>
    <name type="synonym">Conops calcitrans</name>
    <dbReference type="NCBI Taxonomy" id="35570"/>
    <lineage>
        <taxon>Eukaryota</taxon>
        <taxon>Metazoa</taxon>
        <taxon>Ecdysozoa</taxon>
        <taxon>Arthropoda</taxon>
        <taxon>Hexapoda</taxon>
        <taxon>Insecta</taxon>
        <taxon>Pterygota</taxon>
        <taxon>Neoptera</taxon>
        <taxon>Endopterygota</taxon>
        <taxon>Diptera</taxon>
        <taxon>Brachycera</taxon>
        <taxon>Muscomorpha</taxon>
        <taxon>Muscoidea</taxon>
        <taxon>Muscidae</taxon>
        <taxon>Stomoxys</taxon>
    </lineage>
</organism>
<keyword evidence="6" id="KW-0675">Receptor</keyword>
<evidence type="ECO:0000256" key="6">
    <source>
        <dbReference type="ARBA" id="ARBA00023170"/>
    </source>
</evidence>
<dbReference type="EnsemblMetazoa" id="SCAU013502-RA">
    <property type="protein sequence ID" value="SCAU013502-PA"/>
    <property type="gene ID" value="SCAU013502"/>
</dbReference>